<dbReference type="Proteomes" id="UP000017836">
    <property type="component" value="Unassembled WGS sequence"/>
</dbReference>
<dbReference type="EMBL" id="KI393623">
    <property type="protein sequence ID" value="ERN07711.1"/>
    <property type="molecule type" value="Genomic_DNA"/>
</dbReference>
<dbReference type="HOGENOM" id="CLU_3056554_0_0_1"/>
<evidence type="ECO:0000313" key="1">
    <source>
        <dbReference type="EMBL" id="ERN07711.1"/>
    </source>
</evidence>
<dbReference type="AlphaFoldDB" id="W1PJ92"/>
<proteinExistence type="predicted"/>
<organism evidence="1 2">
    <name type="scientific">Amborella trichopoda</name>
    <dbReference type="NCBI Taxonomy" id="13333"/>
    <lineage>
        <taxon>Eukaryota</taxon>
        <taxon>Viridiplantae</taxon>
        <taxon>Streptophyta</taxon>
        <taxon>Embryophyta</taxon>
        <taxon>Tracheophyta</taxon>
        <taxon>Spermatophyta</taxon>
        <taxon>Magnoliopsida</taxon>
        <taxon>Amborellales</taxon>
        <taxon>Amborellaceae</taxon>
        <taxon>Amborella</taxon>
    </lineage>
</organism>
<reference evidence="2" key="1">
    <citation type="journal article" date="2013" name="Science">
        <title>The Amborella genome and the evolution of flowering plants.</title>
        <authorList>
            <consortium name="Amborella Genome Project"/>
        </authorList>
    </citation>
    <scope>NUCLEOTIDE SEQUENCE [LARGE SCALE GENOMIC DNA]</scope>
</reference>
<accession>W1PJ92</accession>
<feature type="non-terminal residue" evidence="1">
    <location>
        <position position="54"/>
    </location>
</feature>
<name>W1PJ92_AMBTC</name>
<dbReference type="Gramene" id="ERN07711">
    <property type="protein sequence ID" value="ERN07711"/>
    <property type="gene ID" value="AMTR_s00155p00094350"/>
</dbReference>
<sequence length="54" mass="6178">MEHGGNKGTSHVPRFVQTTSRTYRSYLQYGEGVKLVSRTRMSTWKTFVGNNIGR</sequence>
<keyword evidence="2" id="KW-1185">Reference proteome</keyword>
<gene>
    <name evidence="1" type="ORF">AMTR_s00155p00094350</name>
</gene>
<evidence type="ECO:0000313" key="2">
    <source>
        <dbReference type="Proteomes" id="UP000017836"/>
    </source>
</evidence>
<protein>
    <submittedName>
        <fullName evidence="1">Uncharacterized protein</fullName>
    </submittedName>
</protein>